<dbReference type="GO" id="GO:0016757">
    <property type="term" value="F:glycosyltransferase activity"/>
    <property type="evidence" value="ECO:0007669"/>
    <property type="project" value="InterPro"/>
</dbReference>
<evidence type="ECO:0000259" key="6">
    <source>
        <dbReference type="Pfam" id="PF09258"/>
    </source>
</evidence>
<protein>
    <recommendedName>
        <fullName evidence="6">Glycosyl transferase 64 domain-containing protein</fullName>
    </recommendedName>
</protein>
<keyword evidence="2" id="KW-0808">Transferase</keyword>
<feature type="domain" description="Glycosyl transferase 64" evidence="6">
    <location>
        <begin position="147"/>
        <end position="428"/>
    </location>
</feature>
<evidence type="ECO:0000256" key="4">
    <source>
        <dbReference type="ARBA" id="ARBA00023157"/>
    </source>
</evidence>
<dbReference type="PANTHER" id="PTHR48261:SF2">
    <property type="entry name" value="ACETYLGLUCOSAMINYLTRANSFERASE"/>
    <property type="match status" value="1"/>
</dbReference>
<feature type="transmembrane region" description="Helical" evidence="5">
    <location>
        <begin position="86"/>
        <end position="105"/>
    </location>
</feature>
<reference evidence="7 8" key="1">
    <citation type="journal article" date="2021" name="Sci. Rep.">
        <title>The genome of the diatom Chaetoceros tenuissimus carries an ancient integrated fragment of an extant virus.</title>
        <authorList>
            <person name="Hongo Y."/>
            <person name="Kimura K."/>
            <person name="Takaki Y."/>
            <person name="Yoshida Y."/>
            <person name="Baba S."/>
            <person name="Kobayashi G."/>
            <person name="Nagasaki K."/>
            <person name="Hano T."/>
            <person name="Tomaru Y."/>
        </authorList>
    </citation>
    <scope>NUCLEOTIDE SEQUENCE [LARGE SCALE GENOMIC DNA]</scope>
    <source>
        <strain evidence="7 8">NIES-3715</strain>
    </source>
</reference>
<dbReference type="Gene3D" id="3.90.550.10">
    <property type="entry name" value="Spore Coat Polysaccharide Biosynthesis Protein SpsA, Chain A"/>
    <property type="match status" value="1"/>
</dbReference>
<gene>
    <name evidence="7" type="ORF">CTEN210_14387</name>
</gene>
<dbReference type="GO" id="GO:0016020">
    <property type="term" value="C:membrane"/>
    <property type="evidence" value="ECO:0007669"/>
    <property type="project" value="UniProtKB-SubCell"/>
</dbReference>
<dbReference type="Pfam" id="PF09258">
    <property type="entry name" value="Glyco_transf_64"/>
    <property type="match status" value="1"/>
</dbReference>
<sequence>MRKRVGSSSSPKDELVALIENKHITPNKEKKSSKASDLDLSQLNDDVANFTNTPSKDPEGFSLLPCLDKEKQINRKLFSRQTNQRYSSLILLSAACIFILVAIIGKALAKTGIMYKGDGYNHVLSTDDLALPKYKDIADTISHTKSYAIVINTFKRPDMLKLALDHWVNSCGTNTDISQVFVVWAELDKEPPKVEDILTIEEEKNQKNVSYRSKLSEEDEARRSKVPTVEFIRVPKDSLNSRFLPIEHLSSETDAVFMVDDDVRIDCQSIQEGFEAWRHYPDALVGYYPRIATPKLGLFESKAENIYHTWPIVFMKQKFNIILTKASFFHKKYLDLYHNDKENPKEILEYVDANKNCEDVAMAFLVARKTANENRSSYCKNCPLYVHGKIQDMGLFNGISTSGGKMSPSGHMEKRSLCLDAIKKIYEEKGWDYPLFDVSLGKQSWKHKCWWQNGPSNFFEWFSVGNSLM</sequence>
<organism evidence="7 8">
    <name type="scientific">Chaetoceros tenuissimus</name>
    <dbReference type="NCBI Taxonomy" id="426638"/>
    <lineage>
        <taxon>Eukaryota</taxon>
        <taxon>Sar</taxon>
        <taxon>Stramenopiles</taxon>
        <taxon>Ochrophyta</taxon>
        <taxon>Bacillariophyta</taxon>
        <taxon>Coscinodiscophyceae</taxon>
        <taxon>Chaetocerotophycidae</taxon>
        <taxon>Chaetocerotales</taxon>
        <taxon>Chaetocerotaceae</taxon>
        <taxon>Chaetoceros</taxon>
    </lineage>
</organism>
<evidence type="ECO:0000256" key="2">
    <source>
        <dbReference type="ARBA" id="ARBA00022679"/>
    </source>
</evidence>
<evidence type="ECO:0000256" key="1">
    <source>
        <dbReference type="ARBA" id="ARBA00004370"/>
    </source>
</evidence>
<dbReference type="AlphaFoldDB" id="A0AAD3D4W0"/>
<name>A0AAD3D4W0_9STRA</name>
<keyword evidence="4" id="KW-1015">Disulfide bond</keyword>
<dbReference type="Proteomes" id="UP001054902">
    <property type="component" value="Unassembled WGS sequence"/>
</dbReference>
<comment type="caution">
    <text evidence="7">The sequence shown here is derived from an EMBL/GenBank/DDBJ whole genome shotgun (WGS) entry which is preliminary data.</text>
</comment>
<evidence type="ECO:0000313" key="8">
    <source>
        <dbReference type="Proteomes" id="UP001054902"/>
    </source>
</evidence>
<evidence type="ECO:0000256" key="3">
    <source>
        <dbReference type="ARBA" id="ARBA00023136"/>
    </source>
</evidence>
<dbReference type="SUPFAM" id="SSF53448">
    <property type="entry name" value="Nucleotide-diphospho-sugar transferases"/>
    <property type="match status" value="1"/>
</dbReference>
<dbReference type="InterPro" id="IPR004263">
    <property type="entry name" value="Exostosin"/>
</dbReference>
<accession>A0AAD3D4W0</accession>
<keyword evidence="5" id="KW-0812">Transmembrane</keyword>
<evidence type="ECO:0000313" key="7">
    <source>
        <dbReference type="EMBL" id="GFH57911.1"/>
    </source>
</evidence>
<keyword evidence="5" id="KW-1133">Transmembrane helix</keyword>
<proteinExistence type="predicted"/>
<keyword evidence="8" id="KW-1185">Reference proteome</keyword>
<dbReference type="InterPro" id="IPR015338">
    <property type="entry name" value="GT64_dom"/>
</dbReference>
<keyword evidence="3 5" id="KW-0472">Membrane</keyword>
<dbReference type="PANTHER" id="PTHR48261">
    <property type="entry name" value="ACETYLGLUCOSAMINYLTRANSFERASE"/>
    <property type="match status" value="1"/>
</dbReference>
<dbReference type="EMBL" id="BLLK01000060">
    <property type="protein sequence ID" value="GFH57911.1"/>
    <property type="molecule type" value="Genomic_DNA"/>
</dbReference>
<evidence type="ECO:0000256" key="5">
    <source>
        <dbReference type="SAM" id="Phobius"/>
    </source>
</evidence>
<comment type="subcellular location">
    <subcellularLocation>
        <location evidence="1">Membrane</location>
    </subcellularLocation>
</comment>
<dbReference type="InterPro" id="IPR029044">
    <property type="entry name" value="Nucleotide-diphossugar_trans"/>
</dbReference>